<gene>
    <name evidence="1" type="ORF">ERL59_03735</name>
</gene>
<evidence type="ECO:0008006" key="3">
    <source>
        <dbReference type="Google" id="ProtNLM"/>
    </source>
</evidence>
<dbReference type="AlphaFoldDB" id="A0A6N9Q1J8"/>
<reference evidence="1 2" key="1">
    <citation type="submission" date="2019-01" db="EMBL/GenBank/DDBJ databases">
        <title>Chengkuizengella sp. nov., isolated from deep-sea sediment of East Pacific Ocean.</title>
        <authorList>
            <person name="Yang J."/>
            <person name="Lai Q."/>
            <person name="Shao Z."/>
        </authorList>
    </citation>
    <scope>NUCLEOTIDE SEQUENCE [LARGE SCALE GENOMIC DNA]</scope>
    <source>
        <strain evidence="1 2">YPA3-1-1</strain>
    </source>
</reference>
<evidence type="ECO:0000313" key="1">
    <source>
        <dbReference type="EMBL" id="NBI28070.1"/>
    </source>
</evidence>
<dbReference type="Gene3D" id="3.40.390.10">
    <property type="entry name" value="Collagenase (Catalytic Domain)"/>
    <property type="match status" value="1"/>
</dbReference>
<dbReference type="Proteomes" id="UP000448943">
    <property type="component" value="Unassembled WGS sequence"/>
</dbReference>
<dbReference type="EMBL" id="SIJB01000009">
    <property type="protein sequence ID" value="NBI28070.1"/>
    <property type="molecule type" value="Genomic_DNA"/>
</dbReference>
<keyword evidence="2" id="KW-1185">Reference proteome</keyword>
<protein>
    <recommendedName>
        <fullName evidence="3">Matrixin</fullName>
    </recommendedName>
</protein>
<sequence length="208" mass="22909">MKMKNKIQQLLVVTTSILAFVVSFTTVVNASTFSFSWAYKTNGLVDVKASPEYLSSDYNGTVFDEGIDKWNASKANVIISEVSRTASKVDLYTVSRSQWNDNGWGSGEAWAQGFSGTTPCTTTPVFTNPEDKCANSLINYGAVYTNDSNVSFWKSRREALIAHEIGHIIGLKHTSLISAKSDSIMTANLEGGYDVSSYDEGEVNYKYR</sequence>
<name>A0A6N9Q1J8_9BACL</name>
<dbReference type="InterPro" id="IPR024079">
    <property type="entry name" value="MetalloPept_cat_dom_sf"/>
</dbReference>
<accession>A0A6N9Q1J8</accession>
<organism evidence="1 2">
    <name type="scientific">Chengkuizengella marina</name>
    <dbReference type="NCBI Taxonomy" id="2507566"/>
    <lineage>
        <taxon>Bacteria</taxon>
        <taxon>Bacillati</taxon>
        <taxon>Bacillota</taxon>
        <taxon>Bacilli</taxon>
        <taxon>Bacillales</taxon>
        <taxon>Paenibacillaceae</taxon>
        <taxon>Chengkuizengella</taxon>
    </lineage>
</organism>
<comment type="caution">
    <text evidence="1">The sequence shown here is derived from an EMBL/GenBank/DDBJ whole genome shotgun (WGS) entry which is preliminary data.</text>
</comment>
<dbReference type="GO" id="GO:0008237">
    <property type="term" value="F:metallopeptidase activity"/>
    <property type="evidence" value="ECO:0007669"/>
    <property type="project" value="InterPro"/>
</dbReference>
<evidence type="ECO:0000313" key="2">
    <source>
        <dbReference type="Proteomes" id="UP000448943"/>
    </source>
</evidence>
<dbReference type="SUPFAM" id="SSF55486">
    <property type="entry name" value="Metalloproteases ('zincins'), catalytic domain"/>
    <property type="match status" value="1"/>
</dbReference>
<proteinExistence type="predicted"/>